<dbReference type="InterPro" id="IPR036249">
    <property type="entry name" value="Thioredoxin-like_sf"/>
</dbReference>
<name>A0ABP0M139_9DINO</name>
<accession>A0ABP0M139</accession>
<protein>
    <recommendedName>
        <fullName evidence="3">Thioredoxin domain-containing protein</fullName>
    </recommendedName>
</protein>
<gene>
    <name evidence="1" type="ORF">CCMP2556_LOCUS23220</name>
</gene>
<reference evidence="1 2" key="1">
    <citation type="submission" date="2024-02" db="EMBL/GenBank/DDBJ databases">
        <authorList>
            <person name="Chen Y."/>
            <person name="Shah S."/>
            <person name="Dougan E. K."/>
            <person name="Thang M."/>
            <person name="Chan C."/>
        </authorList>
    </citation>
    <scope>NUCLEOTIDE SEQUENCE [LARGE SCALE GENOMIC DNA]</scope>
</reference>
<organism evidence="1 2">
    <name type="scientific">Durusdinium trenchii</name>
    <dbReference type="NCBI Taxonomy" id="1381693"/>
    <lineage>
        <taxon>Eukaryota</taxon>
        <taxon>Sar</taxon>
        <taxon>Alveolata</taxon>
        <taxon>Dinophyceae</taxon>
        <taxon>Suessiales</taxon>
        <taxon>Symbiodiniaceae</taxon>
        <taxon>Durusdinium</taxon>
    </lineage>
</organism>
<comment type="caution">
    <text evidence="1">The sequence shown here is derived from an EMBL/GenBank/DDBJ whole genome shotgun (WGS) entry which is preliminary data.</text>
</comment>
<keyword evidence="2" id="KW-1185">Reference proteome</keyword>
<dbReference type="CDD" id="cd02947">
    <property type="entry name" value="TRX_family"/>
    <property type="match status" value="1"/>
</dbReference>
<dbReference type="EMBL" id="CAXAMN010014669">
    <property type="protein sequence ID" value="CAK9044000.1"/>
    <property type="molecule type" value="Genomic_DNA"/>
</dbReference>
<evidence type="ECO:0000313" key="1">
    <source>
        <dbReference type="EMBL" id="CAK9044000.1"/>
    </source>
</evidence>
<dbReference type="Proteomes" id="UP001642484">
    <property type="component" value="Unassembled WGS sequence"/>
</dbReference>
<sequence length="455" mass="51089">MSAIRRVHFRTPLGMTWARLPSRAFTTGHSKIQNIDDQKFKASSFLGRREDLQEPCLVHCGTTWSQRSRRVADALANWDSGQMPIYSLDLDRAPATISSRHIKGIPTLLLMRENRVEARADGADLEDLLRLMEAAKPYLKGARQDDEDASKVSPMNALKSAEQMLTESNFSAAQQLFSRALEGNPDGAFRARYGLVRCAYWQLVAAVRKPNQGQEGGEGGQPFDKLVKELSSALCELREHHEEELFGCGQQVRIDSLKQTLLLADAELLVDAWTPDKNRGKEEEKILHLWATGEKKDAIEQALGWYQSVASKDLPGLINAYCLPERRILDRPGGIPTRSIYAQVPHLAIGPESPGPVAPRALLRRLLLAAIDENFIQGKKSLVADSLADLAFLLDKEEFIPFYTRRIFLRRGGRPTYGLGTGKRSGFSKRYWICWPETFYPNTKKMGSPHCDKND</sequence>
<dbReference type="Gene3D" id="3.40.30.10">
    <property type="entry name" value="Glutaredoxin"/>
    <property type="match status" value="1"/>
</dbReference>
<dbReference type="SUPFAM" id="SSF52833">
    <property type="entry name" value="Thioredoxin-like"/>
    <property type="match status" value="1"/>
</dbReference>
<evidence type="ECO:0008006" key="3">
    <source>
        <dbReference type="Google" id="ProtNLM"/>
    </source>
</evidence>
<evidence type="ECO:0000313" key="2">
    <source>
        <dbReference type="Proteomes" id="UP001642484"/>
    </source>
</evidence>
<proteinExistence type="predicted"/>